<evidence type="ECO:0000313" key="9">
    <source>
        <dbReference type="EMBL" id="KGL95893.1"/>
    </source>
</evidence>
<feature type="non-terminal residue" evidence="9">
    <location>
        <position position="427"/>
    </location>
</feature>
<feature type="disulfide bond" evidence="6">
    <location>
        <begin position="351"/>
        <end position="378"/>
    </location>
</feature>
<keyword evidence="3" id="KW-0677">Repeat</keyword>
<dbReference type="InterPro" id="IPR035976">
    <property type="entry name" value="Sushi/SCR/CCP_sf"/>
</dbReference>
<evidence type="ECO:0000256" key="4">
    <source>
        <dbReference type="ARBA" id="ARBA00023157"/>
    </source>
</evidence>
<evidence type="ECO:0000256" key="2">
    <source>
        <dbReference type="ARBA" id="ARBA00022729"/>
    </source>
</evidence>
<comment type="caution">
    <text evidence="6">Lacks conserved residue(s) required for the propagation of feature annotation.</text>
</comment>
<dbReference type="CDD" id="cd00033">
    <property type="entry name" value="CCP"/>
    <property type="match status" value="5"/>
</dbReference>
<keyword evidence="1 6" id="KW-0768">Sushi</keyword>
<dbReference type="EMBL" id="KL872519">
    <property type="protein sequence ID" value="KGL95893.1"/>
    <property type="molecule type" value="Genomic_DNA"/>
</dbReference>
<feature type="non-terminal residue" evidence="9">
    <location>
        <position position="1"/>
    </location>
</feature>
<keyword evidence="7" id="KW-0812">Transmembrane</keyword>
<feature type="domain" description="Sushi" evidence="8">
    <location>
        <begin position="194"/>
        <end position="253"/>
    </location>
</feature>
<reference evidence="10" key="1">
    <citation type="journal article" date="2014" name="Science">
        <title>Comparative genomics reveals insights into avian genome evolution and adaptation.</title>
        <authorList>
            <consortium name="Avian Genome Consortium"/>
            <person name="Zhang G."/>
            <person name="Li C."/>
            <person name="Li Q."/>
            <person name="Li B."/>
            <person name="Larkin D.M."/>
            <person name="Lee C."/>
            <person name="Storz J.F."/>
            <person name="Antunes A."/>
            <person name="Greenwold M.J."/>
            <person name="Meredith R.W."/>
            <person name="Odeen A."/>
            <person name="Cui J."/>
            <person name="Zhou Q."/>
            <person name="Xu L."/>
            <person name="Pan H."/>
            <person name="Wang Z."/>
            <person name="Jin L."/>
            <person name="Zhang P."/>
            <person name="Hu H."/>
            <person name="Yang W."/>
            <person name="Hu J."/>
            <person name="Xiao J."/>
            <person name="Yang Z."/>
            <person name="Liu Y."/>
            <person name="Xie Q."/>
            <person name="Yu H."/>
            <person name="Lian J."/>
            <person name="Wen P."/>
            <person name="Zhang F."/>
            <person name="Li H."/>
            <person name="Zeng Y."/>
            <person name="Xiong Z."/>
            <person name="Liu S."/>
            <person name="Zhou L."/>
            <person name="Huang Z."/>
            <person name="An N."/>
            <person name="Wang J."/>
            <person name="Zheng Q."/>
            <person name="Xiong Y."/>
            <person name="Wang G."/>
            <person name="Wang B."/>
            <person name="Wang J."/>
            <person name="Fan Y."/>
            <person name="da Fonseca R.R."/>
            <person name="Alfaro-Nunez A."/>
            <person name="Schubert M."/>
            <person name="Orlando L."/>
            <person name="Mourier T."/>
            <person name="Howard J.T."/>
            <person name="Ganapathy G."/>
            <person name="Pfenning A."/>
            <person name="Whitney O."/>
            <person name="Rivas M.V."/>
            <person name="Hara E."/>
            <person name="Smith J."/>
            <person name="Farre M."/>
            <person name="Narayan J."/>
            <person name="Slavov G."/>
            <person name="Romanov M.N."/>
            <person name="Borges R."/>
            <person name="Machado J.P."/>
            <person name="Khan I."/>
            <person name="Springer M.S."/>
            <person name="Gatesy J."/>
            <person name="Hoffmann F.G."/>
            <person name="Opazo J.C."/>
            <person name="Hastad O."/>
            <person name="Sawyer R.H."/>
            <person name="Kim H."/>
            <person name="Kim K.W."/>
            <person name="Kim H.J."/>
            <person name="Cho S."/>
            <person name="Li N."/>
            <person name="Huang Y."/>
            <person name="Bruford M.W."/>
            <person name="Zhan X."/>
            <person name="Dixon A."/>
            <person name="Bertelsen M.F."/>
            <person name="Derryberry E."/>
            <person name="Warren W."/>
            <person name="Wilson R.K."/>
            <person name="Li S."/>
            <person name="Ray D.A."/>
            <person name="Green R.E."/>
            <person name="O'Brien S.J."/>
            <person name="Griffin D."/>
            <person name="Johnson W.E."/>
            <person name="Haussler D."/>
            <person name="Ryder O.A."/>
            <person name="Willerslev E."/>
            <person name="Graves G.R."/>
            <person name="Alstrom P."/>
            <person name="Fjeldsa J."/>
            <person name="Mindell D.P."/>
            <person name="Edwards S.V."/>
            <person name="Braun E.L."/>
            <person name="Rahbek C."/>
            <person name="Burt D.W."/>
            <person name="Houde P."/>
            <person name="Zhang Y."/>
            <person name="Yang H."/>
            <person name="Wang J."/>
            <person name="Jarvis E.D."/>
            <person name="Gilbert M.T."/>
            <person name="Wang J."/>
        </authorList>
    </citation>
    <scope>NUCLEOTIDE SEQUENCE [LARGE SCALE GENOMIC DNA]</scope>
</reference>
<protein>
    <submittedName>
        <fullName evidence="9">C4b-binding protein alpha chain</fullName>
    </submittedName>
</protein>
<dbReference type="Pfam" id="PF00084">
    <property type="entry name" value="Sushi"/>
    <property type="match status" value="5"/>
</dbReference>
<keyword evidence="7" id="KW-1133">Transmembrane helix</keyword>
<keyword evidence="5" id="KW-0325">Glycoprotein</keyword>
<dbReference type="SMART" id="SM00032">
    <property type="entry name" value="CCP"/>
    <property type="match status" value="6"/>
</dbReference>
<evidence type="ECO:0000256" key="6">
    <source>
        <dbReference type="PROSITE-ProRule" id="PRU00302"/>
    </source>
</evidence>
<keyword evidence="2" id="KW-0732">Signal</keyword>
<dbReference type="PROSITE" id="PS50923">
    <property type="entry name" value="SUSHI"/>
    <property type="match status" value="5"/>
</dbReference>
<feature type="domain" description="Sushi" evidence="8">
    <location>
        <begin position="125"/>
        <end position="193"/>
    </location>
</feature>
<feature type="domain" description="Sushi" evidence="8">
    <location>
        <begin position="64"/>
        <end position="124"/>
    </location>
</feature>
<feature type="disulfide bond" evidence="6">
    <location>
        <begin position="224"/>
        <end position="251"/>
    </location>
</feature>
<dbReference type="FunFam" id="2.10.70.10:FF:000055">
    <property type="entry name" value="Complement decay-accelerating factor, GPI-anchored"/>
    <property type="match status" value="1"/>
</dbReference>
<proteinExistence type="predicted"/>
<dbReference type="FunFam" id="2.10.70.10:FF:000014">
    <property type="entry name" value="Membrane cofactor protein"/>
    <property type="match status" value="1"/>
</dbReference>
<evidence type="ECO:0000313" key="10">
    <source>
        <dbReference type="Proteomes" id="UP000053858"/>
    </source>
</evidence>
<dbReference type="PANTHER" id="PTHR45656">
    <property type="entry name" value="PROTEIN CBR-CLEC-78"/>
    <property type="match status" value="1"/>
</dbReference>
<dbReference type="SUPFAM" id="SSF57535">
    <property type="entry name" value="Complement control module/SCR domain"/>
    <property type="match status" value="6"/>
</dbReference>
<feature type="domain" description="Sushi" evidence="8">
    <location>
        <begin position="1"/>
        <end position="63"/>
    </location>
</feature>
<accession>A0A0A0AQS3</accession>
<dbReference type="PANTHER" id="PTHR45656:SF4">
    <property type="entry name" value="PROTEIN CBR-CLEC-78"/>
    <property type="match status" value="1"/>
</dbReference>
<organism evidence="9 10">
    <name type="scientific">Charadrius vociferus</name>
    <name type="common">Killdeer</name>
    <name type="synonym">Aegialitis vocifera</name>
    <dbReference type="NCBI Taxonomy" id="50402"/>
    <lineage>
        <taxon>Eukaryota</taxon>
        <taxon>Metazoa</taxon>
        <taxon>Chordata</taxon>
        <taxon>Craniata</taxon>
        <taxon>Vertebrata</taxon>
        <taxon>Euteleostomi</taxon>
        <taxon>Archelosauria</taxon>
        <taxon>Archosauria</taxon>
        <taxon>Dinosauria</taxon>
        <taxon>Saurischia</taxon>
        <taxon>Theropoda</taxon>
        <taxon>Coelurosauria</taxon>
        <taxon>Aves</taxon>
        <taxon>Neognathae</taxon>
        <taxon>Neoaves</taxon>
        <taxon>Charadriiformes</taxon>
        <taxon>Charadriidae</taxon>
        <taxon>Charadrius</taxon>
    </lineage>
</organism>
<keyword evidence="4 6" id="KW-1015">Disulfide bond</keyword>
<evidence type="ECO:0000256" key="3">
    <source>
        <dbReference type="ARBA" id="ARBA00022737"/>
    </source>
</evidence>
<dbReference type="STRING" id="50402.A0A0A0AQS3"/>
<evidence type="ECO:0000259" key="8">
    <source>
        <dbReference type="PROSITE" id="PS50923"/>
    </source>
</evidence>
<feature type="domain" description="Sushi" evidence="8">
    <location>
        <begin position="315"/>
        <end position="380"/>
    </location>
</feature>
<name>A0A0A0AQS3_CHAVO</name>
<keyword evidence="10" id="KW-1185">Reference proteome</keyword>
<gene>
    <name evidence="9" type="ORF">N301_06563</name>
</gene>
<dbReference type="Gene3D" id="2.10.70.10">
    <property type="entry name" value="Complement Module, domain 1"/>
    <property type="match status" value="6"/>
</dbReference>
<evidence type="ECO:0000256" key="5">
    <source>
        <dbReference type="ARBA" id="ARBA00023180"/>
    </source>
</evidence>
<keyword evidence="7" id="KW-0472">Membrane</keyword>
<evidence type="ECO:0000256" key="1">
    <source>
        <dbReference type="ARBA" id="ARBA00022659"/>
    </source>
</evidence>
<evidence type="ECO:0000256" key="7">
    <source>
        <dbReference type="SAM" id="Phobius"/>
    </source>
</evidence>
<dbReference type="AlphaFoldDB" id="A0A0A0AQS3"/>
<dbReference type="Proteomes" id="UP000053858">
    <property type="component" value="Unassembled WGS sequence"/>
</dbReference>
<dbReference type="InterPro" id="IPR051277">
    <property type="entry name" value="SEZ6_CSMD_C4BPB_Regulators"/>
</dbReference>
<dbReference type="InterPro" id="IPR000436">
    <property type="entry name" value="Sushi_SCR_CCP_dom"/>
</dbReference>
<feature type="transmembrane region" description="Helical" evidence="7">
    <location>
        <begin position="380"/>
        <end position="403"/>
    </location>
</feature>
<sequence>TCMPPDRLQYAELEESFSTMKSFPVGTTVSYICRPGYKRIAGKSTRTCGKDLQWSPAEQFCEERKCNHPGELQHGFVNVEDLTFGSKATFSCEPGYRLHGPDEISCVIKNDGVAWSRDLPLCEKIPCKPPPSIANGHYTEASSYVYQTAVTYTCDEVPKGADPFLLIGPATIFCTYDAHLNGVWSEPPPQCRVVKCDNPKVENGKKISGFRPSYTYRDSVMFECDPGYFLVGPDVITCGEDNTWSPPKPTCEKITDVVCGAPKITHAVISPVKFIYEEGETVHVKCDAYCTFSDGAEEMTVICQGQNTWSSLRNCACKPESSRFTPYINHGRVIDGQKPSYSVGDFITIECYAGYTLHGEARIQYIGENQWNPEVPTCQLSFFLILPKVLVIVVAGLAAFWFYKKCCSQNGKRDSTPCTAEYKICKA</sequence>